<proteinExistence type="predicted"/>
<dbReference type="RefSeq" id="WP_121682064.1">
    <property type="nucleotide sequence ID" value="NZ_RCVZ01000015.1"/>
</dbReference>
<reference evidence="2 3" key="1">
    <citation type="submission" date="2018-10" db="EMBL/GenBank/DDBJ databases">
        <title>Falsibacillus sp. genome draft.</title>
        <authorList>
            <person name="Shi S."/>
        </authorList>
    </citation>
    <scope>NUCLEOTIDE SEQUENCE [LARGE SCALE GENOMIC DNA]</scope>
    <source>
        <strain evidence="2 3">GY 10110</strain>
    </source>
</reference>
<organism evidence="2 3">
    <name type="scientific">Falsibacillus albus</name>
    <dbReference type="NCBI Taxonomy" id="2478915"/>
    <lineage>
        <taxon>Bacteria</taxon>
        <taxon>Bacillati</taxon>
        <taxon>Bacillota</taxon>
        <taxon>Bacilli</taxon>
        <taxon>Bacillales</taxon>
        <taxon>Bacillaceae</taxon>
        <taxon>Falsibacillus</taxon>
    </lineage>
</organism>
<dbReference type="Proteomes" id="UP000276770">
    <property type="component" value="Unassembled WGS sequence"/>
</dbReference>
<feature type="domain" description="DUF1659" evidence="1">
    <location>
        <begin position="3"/>
        <end position="71"/>
    </location>
</feature>
<dbReference type="AlphaFoldDB" id="A0A3L7JSR7"/>
<evidence type="ECO:0000313" key="2">
    <source>
        <dbReference type="EMBL" id="RLQ93374.1"/>
    </source>
</evidence>
<dbReference type="InterPro" id="IPR012454">
    <property type="entry name" value="DUF1659"/>
</dbReference>
<dbReference type="OrthoDB" id="48766at2"/>
<sequence length="72" mass="8089">MAQSLLKDTKMKLFFDGGLDEDGKPVLESKTYSNIRMASTPDQLDQAAQALRALCSKNLVVVERDDRYNIQP</sequence>
<dbReference type="EMBL" id="RCVZ01000015">
    <property type="protein sequence ID" value="RLQ93374.1"/>
    <property type="molecule type" value="Genomic_DNA"/>
</dbReference>
<comment type="caution">
    <text evidence="2">The sequence shown here is derived from an EMBL/GenBank/DDBJ whole genome shotgun (WGS) entry which is preliminary data.</text>
</comment>
<gene>
    <name evidence="2" type="ORF">D9X91_18100</name>
</gene>
<protein>
    <submittedName>
        <fullName evidence="2">DUF1659 domain-containing protein</fullName>
    </submittedName>
</protein>
<evidence type="ECO:0000259" key="1">
    <source>
        <dbReference type="Pfam" id="PF07872"/>
    </source>
</evidence>
<evidence type="ECO:0000313" key="3">
    <source>
        <dbReference type="Proteomes" id="UP000276770"/>
    </source>
</evidence>
<accession>A0A3L7JSR7</accession>
<keyword evidence="3" id="KW-1185">Reference proteome</keyword>
<name>A0A3L7JSR7_9BACI</name>
<dbReference type="Pfam" id="PF07872">
    <property type="entry name" value="DUF1659"/>
    <property type="match status" value="1"/>
</dbReference>